<name>A0AC61NQW3_9BACT</name>
<dbReference type="EMBL" id="CP081303">
    <property type="protein sequence ID" value="QZE13344.1"/>
    <property type="molecule type" value="Genomic_DNA"/>
</dbReference>
<reference evidence="1" key="1">
    <citation type="submission" date="2021-08" db="EMBL/GenBank/DDBJ databases">
        <title>Novel anaerobic bacterium isolated from sea squirt in East Sea, Republic of Korea.</title>
        <authorList>
            <person name="Nguyen T.H."/>
            <person name="Li Z."/>
            <person name="Lee Y.-J."/>
            <person name="Ko J."/>
            <person name="Kim S.-G."/>
        </authorList>
    </citation>
    <scope>NUCLEOTIDE SEQUENCE</scope>
    <source>
        <strain evidence="1">KCTC 25031</strain>
    </source>
</reference>
<dbReference type="Proteomes" id="UP000826212">
    <property type="component" value="Chromosome"/>
</dbReference>
<protein>
    <submittedName>
        <fullName evidence="1">Transpeptidase family protein</fullName>
    </submittedName>
</protein>
<gene>
    <name evidence="1" type="ORF">K4L44_12200</name>
</gene>
<evidence type="ECO:0000313" key="2">
    <source>
        <dbReference type="Proteomes" id="UP000826212"/>
    </source>
</evidence>
<keyword evidence="2" id="KW-1185">Reference proteome</keyword>
<proteinExistence type="predicted"/>
<accession>A0AC61NQW3</accession>
<organism evidence="1 2">
    <name type="scientific">Halosquirtibacter laminarini</name>
    <dbReference type="NCBI Taxonomy" id="3374600"/>
    <lineage>
        <taxon>Bacteria</taxon>
        <taxon>Pseudomonadati</taxon>
        <taxon>Bacteroidota</taxon>
        <taxon>Bacteroidia</taxon>
        <taxon>Marinilabiliales</taxon>
        <taxon>Prolixibacteraceae</taxon>
        <taxon>Halosquirtibacter</taxon>
    </lineage>
</organism>
<sequence>MADKGLKKRLQVLVLSMMFIALIILVGGSWNIFSQISEIHNLEKHIDPIEHVVYGRRGNIRASDGSPLAVSINLYSLHIDFGTEGFDHEGFKKGFRKTVSQLSTILKDKSPYQYKVWLKKGYKKKSRYFRISSKKINYSTLEKIRKIPFFDQSKYRSGLIVSKNALRSYPLQFKLGRTIGRLNRENLDGEVQASGKYGIEEGYQEVLKGGKGIYRKERASSGWIQNLIDKPELGNDVITTIDIQIQDAVENALAAKVKQTKADWGTAIVMDIKTGDIVALSNLELNKKEEIIEGEQNYAIGNAGNIEPGSTFKVASLLTCLETEKIDTSKVYDTENGIWQVADQKVKDSDWKEGGHGKLTVSEIIQKSSNVGTAKMVTEVFGKHPDKFINRLYYLKLNEPFHLNIKGLGVPEIRHPSQDNWWGTTLAWMSFGYGLKMTPLHTLCLYNAIANEGVMMEPRLVKEVVSHKDGVIEQFPPTVRVNSIGSLENIHKIQNILQETVEYGTGRKLKTEKYHFSGKTGTAQIAVQGKGYVSKAYYASFAGYFPSEHPEYSCIVVIANPKFHGYYGGQIAGPVFRQIADRLYSYDIDINQKGDFVKAPLQKYGVKEFRGYKKDIKNIYSYLEVDTMLKATTPIIHVMNKKGKNLSYNEKLKKSVVPNLDGMSASDAIYLLENRDYHVHISGEGHVIKQSVAPGTKLKKGGHIYLQLN</sequence>
<evidence type="ECO:0000313" key="1">
    <source>
        <dbReference type="EMBL" id="QZE13344.1"/>
    </source>
</evidence>